<evidence type="ECO:0000313" key="1">
    <source>
        <dbReference type="EMBL" id="SHI64597.1"/>
    </source>
</evidence>
<dbReference type="Gene3D" id="3.90.1480.20">
    <property type="entry name" value="Glycosyl transferase family 29"/>
    <property type="match status" value="1"/>
</dbReference>
<dbReference type="RefSeq" id="WP_060601420.1">
    <property type="nucleotide sequence ID" value="NZ_FQZC01000001.1"/>
</dbReference>
<gene>
    <name evidence="1" type="ORF">SAMN02745911_0745</name>
</gene>
<evidence type="ECO:0000313" key="2">
    <source>
        <dbReference type="Proteomes" id="UP000184290"/>
    </source>
</evidence>
<proteinExistence type="predicted"/>
<dbReference type="EMBL" id="FQZC01000001">
    <property type="protein sequence ID" value="SHI64597.1"/>
    <property type="molecule type" value="Genomic_DNA"/>
</dbReference>
<dbReference type="InterPro" id="IPR038578">
    <property type="entry name" value="GT29-like_sf"/>
</dbReference>
<accession>A0ABY1I658</accession>
<dbReference type="Proteomes" id="UP000184290">
    <property type="component" value="Unassembled WGS sequence"/>
</dbReference>
<name>A0ABY1I658_9HYPH</name>
<comment type="caution">
    <text evidence="1">The sequence shown here is derived from an EMBL/GenBank/DDBJ whole genome shotgun (WGS) entry which is preliminary data.</text>
</comment>
<keyword evidence="2" id="KW-1185">Reference proteome</keyword>
<sequence length="195" mass="21723">MTVTDCAMTVAIVGNAPDMADLSSEIDACNMVVRFNNAPGLGRWAGQRVTHLALVNRGGQPQEWVKDNGFDSMTALRSASEVIFPFPLLQDGPSGLCWTQEMTLALAPFDLRPRTLDEDIHDAAREALRAFGAIDPICPSTGYLVAFDLLRRHPDWTIAIYGFGFTGWPLHPWSAERSWFQEQHRRGALELKPLR</sequence>
<protein>
    <submittedName>
        <fullName evidence="1">Uncharacterized protein</fullName>
    </submittedName>
</protein>
<organism evidence="1 2">
    <name type="scientific">Aureimonas altamirensis DSM 21988</name>
    <dbReference type="NCBI Taxonomy" id="1121026"/>
    <lineage>
        <taxon>Bacteria</taxon>
        <taxon>Pseudomonadati</taxon>
        <taxon>Pseudomonadota</taxon>
        <taxon>Alphaproteobacteria</taxon>
        <taxon>Hyphomicrobiales</taxon>
        <taxon>Aurantimonadaceae</taxon>
        <taxon>Aureimonas</taxon>
    </lineage>
</organism>
<reference evidence="1 2" key="1">
    <citation type="submission" date="2016-11" db="EMBL/GenBank/DDBJ databases">
        <authorList>
            <person name="Varghese N."/>
            <person name="Submissions S."/>
        </authorList>
    </citation>
    <scope>NUCLEOTIDE SEQUENCE [LARGE SCALE GENOMIC DNA]</scope>
    <source>
        <strain evidence="1 2">DSM 21988</strain>
    </source>
</reference>